<feature type="compositionally biased region" description="Basic and acidic residues" evidence="1">
    <location>
        <begin position="88"/>
        <end position="98"/>
    </location>
</feature>
<dbReference type="EMBL" id="SNZH01000021">
    <property type="protein sequence ID" value="TDR38413.1"/>
    <property type="molecule type" value="Genomic_DNA"/>
</dbReference>
<keyword evidence="4" id="KW-1185">Reference proteome</keyword>
<evidence type="ECO:0000256" key="2">
    <source>
        <dbReference type="SAM" id="Phobius"/>
    </source>
</evidence>
<accession>A0A4R6YM31</accession>
<proteinExistence type="predicted"/>
<comment type="caution">
    <text evidence="3">The sequence shown here is derived from an EMBL/GenBank/DDBJ whole genome shotgun (WGS) entry which is preliminary data.</text>
</comment>
<sequence length="98" mass="10708">MTHHDSHASPPSRAPAPWWIRLAFLGFLAVAGFFLLVEHGAHLFGALPYVLIGAFFALHVGMHAGHRHGGHRHDQTQPPPSNPATPTPEDRPRGGHQH</sequence>
<dbReference type="Proteomes" id="UP000295293">
    <property type="component" value="Unassembled WGS sequence"/>
</dbReference>
<evidence type="ECO:0000313" key="4">
    <source>
        <dbReference type="Proteomes" id="UP000295293"/>
    </source>
</evidence>
<reference evidence="3 4" key="1">
    <citation type="submission" date="2019-03" db="EMBL/GenBank/DDBJ databases">
        <title>Genomic Encyclopedia of Type Strains, Phase IV (KMG-IV): sequencing the most valuable type-strain genomes for metagenomic binning, comparative biology and taxonomic classification.</title>
        <authorList>
            <person name="Goeker M."/>
        </authorList>
    </citation>
    <scope>NUCLEOTIDE SEQUENCE [LARGE SCALE GENOMIC DNA]</scope>
    <source>
        <strain evidence="3 4">DSM 21667</strain>
    </source>
</reference>
<dbReference type="RefSeq" id="WP_133821506.1">
    <property type="nucleotide sequence ID" value="NZ_SNZH01000021.1"/>
</dbReference>
<evidence type="ECO:0008006" key="5">
    <source>
        <dbReference type="Google" id="ProtNLM"/>
    </source>
</evidence>
<feature type="transmembrane region" description="Helical" evidence="2">
    <location>
        <begin position="18"/>
        <end position="37"/>
    </location>
</feature>
<keyword evidence="2" id="KW-0812">Transmembrane</keyword>
<keyword evidence="2" id="KW-1133">Transmembrane helix</keyword>
<dbReference type="InterPro" id="IPR021682">
    <property type="entry name" value="DUF2933"/>
</dbReference>
<feature type="compositionally biased region" description="Pro residues" evidence="1">
    <location>
        <begin position="77"/>
        <end position="86"/>
    </location>
</feature>
<dbReference type="Pfam" id="PF11666">
    <property type="entry name" value="DUF2933"/>
    <property type="match status" value="1"/>
</dbReference>
<protein>
    <recommendedName>
        <fullName evidence="5">DUF2933 family protein</fullName>
    </recommendedName>
</protein>
<evidence type="ECO:0000256" key="1">
    <source>
        <dbReference type="SAM" id="MobiDB-lite"/>
    </source>
</evidence>
<evidence type="ECO:0000313" key="3">
    <source>
        <dbReference type="EMBL" id="TDR38413.1"/>
    </source>
</evidence>
<dbReference type="AlphaFoldDB" id="A0A4R6YM31"/>
<name>A0A4R6YM31_9GAMM</name>
<keyword evidence="2" id="KW-0472">Membrane</keyword>
<gene>
    <name evidence="3" type="ORF">DFR29_12185</name>
</gene>
<feature type="region of interest" description="Disordered" evidence="1">
    <location>
        <begin position="65"/>
        <end position="98"/>
    </location>
</feature>
<organism evidence="3 4">
    <name type="scientific">Tahibacter aquaticus</name>
    <dbReference type="NCBI Taxonomy" id="520092"/>
    <lineage>
        <taxon>Bacteria</taxon>
        <taxon>Pseudomonadati</taxon>
        <taxon>Pseudomonadota</taxon>
        <taxon>Gammaproteobacteria</taxon>
        <taxon>Lysobacterales</taxon>
        <taxon>Rhodanobacteraceae</taxon>
        <taxon>Tahibacter</taxon>
    </lineage>
</organism>
<feature type="transmembrane region" description="Helical" evidence="2">
    <location>
        <begin position="43"/>
        <end position="62"/>
    </location>
</feature>